<gene>
    <name evidence="8" type="ORF">Apau_0724</name>
</gene>
<dbReference type="STRING" id="584708.Apau_0724"/>
<dbReference type="GO" id="GO:0016020">
    <property type="term" value="C:membrane"/>
    <property type="evidence" value="ECO:0007669"/>
    <property type="project" value="UniProtKB-SubCell"/>
</dbReference>
<evidence type="ECO:0000256" key="7">
    <source>
        <dbReference type="SAM" id="SignalP"/>
    </source>
</evidence>
<dbReference type="OrthoDB" id="9812878at2"/>
<feature type="signal peptide" evidence="7">
    <location>
        <begin position="1"/>
        <end position="18"/>
    </location>
</feature>
<dbReference type="EMBL" id="CM001022">
    <property type="protein sequence ID" value="EFQ23152.1"/>
    <property type="molecule type" value="Genomic_DNA"/>
</dbReference>
<dbReference type="SUPFAM" id="SSF53850">
    <property type="entry name" value="Periplasmic binding protein-like II"/>
    <property type="match status" value="1"/>
</dbReference>
<dbReference type="PANTHER" id="PTHR30429">
    <property type="entry name" value="D-METHIONINE-BINDING LIPOPROTEIN METQ"/>
    <property type="match status" value="1"/>
</dbReference>
<evidence type="ECO:0000256" key="5">
    <source>
        <dbReference type="ARBA" id="ARBA00023139"/>
    </source>
</evidence>
<keyword evidence="3 7" id="KW-0732">Signal</keyword>
<evidence type="ECO:0000313" key="8">
    <source>
        <dbReference type="EMBL" id="EFQ23152.1"/>
    </source>
</evidence>
<sequence length="261" mass="28644">MKKTLFALLFALLLPAFAAFGADRQKIVMGVTPFPHKDIMEIVKTLLAKQGFDLEIKEFTDYVQPNVALGEKSLDANFFQHVPYLDNMNKEKGLNLTWVAKVHIEPLGLYSKKIKKIEELKKGDTIAIPNDPTNGARALRLLAKNGLIQVKAGELVTAKDVTANPKSLKIVELDAAQLPRTLQDVTASVINTNFAVEGGLVPSKDALIREGKDSPYANVVAVRKADADKPWVKALVKACNSPEVKKFVQTQLVPKGIFPAF</sequence>
<dbReference type="Proteomes" id="UP000005096">
    <property type="component" value="Chromosome"/>
</dbReference>
<keyword evidence="6 8" id="KW-0449">Lipoprotein</keyword>
<name>E3CUZ5_9BACT</name>
<organism evidence="8 9">
    <name type="scientific">Aminomonas paucivorans DSM 12260</name>
    <dbReference type="NCBI Taxonomy" id="584708"/>
    <lineage>
        <taxon>Bacteria</taxon>
        <taxon>Thermotogati</taxon>
        <taxon>Synergistota</taxon>
        <taxon>Synergistia</taxon>
        <taxon>Synergistales</taxon>
        <taxon>Synergistaceae</taxon>
        <taxon>Aminomonas</taxon>
    </lineage>
</organism>
<evidence type="ECO:0000256" key="1">
    <source>
        <dbReference type="ARBA" id="ARBA00004635"/>
    </source>
</evidence>
<dbReference type="PIRSF" id="PIRSF002854">
    <property type="entry name" value="MetQ"/>
    <property type="match status" value="1"/>
</dbReference>
<dbReference type="PaxDb" id="584708-Apau_0724"/>
<feature type="chain" id="PRO_5003168093" evidence="7">
    <location>
        <begin position="19"/>
        <end position="261"/>
    </location>
</feature>
<dbReference type="eggNOG" id="COG1464">
    <property type="taxonomic scope" value="Bacteria"/>
</dbReference>
<comment type="subcellular location">
    <subcellularLocation>
        <location evidence="1">Membrane</location>
        <topology evidence="1">Lipid-anchor</topology>
    </subcellularLocation>
</comment>
<proteinExistence type="inferred from homology"/>
<accession>E3CUZ5</accession>
<reference evidence="8 9" key="1">
    <citation type="journal article" date="2010" name="Stand. Genomic Sci.">
        <title>Non-contiguous finished genome sequence of Aminomonas paucivorans type strain (GLU-3).</title>
        <authorList>
            <person name="Pitluck S."/>
            <person name="Yasawong M."/>
            <person name="Held B."/>
            <person name="Lapidus A."/>
            <person name="Nolan M."/>
            <person name="Copeland A."/>
            <person name="Lucas S."/>
            <person name="Del Rio T.G."/>
            <person name="Tice H."/>
            <person name="Cheng J.F."/>
            <person name="Chertkov O."/>
            <person name="Goodwin L."/>
            <person name="Tapia R."/>
            <person name="Han C."/>
            <person name="Liolios K."/>
            <person name="Ivanova N."/>
            <person name="Mavromatis K."/>
            <person name="Ovchinnikova G."/>
            <person name="Pati A."/>
            <person name="Chen A."/>
            <person name="Palaniappan K."/>
            <person name="Land M."/>
            <person name="Hauser L."/>
            <person name="Chang Y.J."/>
            <person name="Jeffries C.D."/>
            <person name="Pukall R."/>
            <person name="Spring S."/>
            <person name="Rohde M."/>
            <person name="Sikorski J."/>
            <person name="Goker M."/>
            <person name="Woyke T."/>
            <person name="Bristow J."/>
            <person name="Eisen J.A."/>
            <person name="Markowitz V."/>
            <person name="Hugenholtz P."/>
            <person name="Kyrpides N.C."/>
            <person name="Klenk H.P."/>
        </authorList>
    </citation>
    <scope>NUCLEOTIDE SEQUENCE [LARGE SCALE GENOMIC DNA]</scope>
    <source>
        <strain evidence="8 9">DSM 12260</strain>
    </source>
</reference>
<evidence type="ECO:0000256" key="6">
    <source>
        <dbReference type="ARBA" id="ARBA00023288"/>
    </source>
</evidence>
<dbReference type="RefSeq" id="WP_006300316.1">
    <property type="nucleotide sequence ID" value="NZ_CM001022.1"/>
</dbReference>
<evidence type="ECO:0000313" key="9">
    <source>
        <dbReference type="Proteomes" id="UP000005096"/>
    </source>
</evidence>
<dbReference type="Pfam" id="PF03180">
    <property type="entry name" value="Lipoprotein_9"/>
    <property type="match status" value="1"/>
</dbReference>
<dbReference type="HOGENOM" id="CLU_067080_0_0_0"/>
<dbReference type="PANTHER" id="PTHR30429:SF0">
    <property type="entry name" value="METHIONINE-BINDING LIPOPROTEIN METQ"/>
    <property type="match status" value="1"/>
</dbReference>
<evidence type="ECO:0000256" key="2">
    <source>
        <dbReference type="ARBA" id="ARBA00008973"/>
    </source>
</evidence>
<keyword evidence="5" id="KW-0564">Palmitate</keyword>
<keyword evidence="9" id="KW-1185">Reference proteome</keyword>
<dbReference type="AlphaFoldDB" id="E3CUZ5"/>
<dbReference type="InterPro" id="IPR004872">
    <property type="entry name" value="Lipoprotein_NlpA"/>
</dbReference>
<evidence type="ECO:0000256" key="4">
    <source>
        <dbReference type="ARBA" id="ARBA00023136"/>
    </source>
</evidence>
<dbReference type="Gene3D" id="3.40.190.10">
    <property type="entry name" value="Periplasmic binding protein-like II"/>
    <property type="match status" value="2"/>
</dbReference>
<protein>
    <submittedName>
        <fullName evidence="8">NLPA lipoprotein</fullName>
    </submittedName>
</protein>
<keyword evidence="4" id="KW-0472">Membrane</keyword>
<comment type="similarity">
    <text evidence="2">Belongs to the NlpA lipoprotein family.</text>
</comment>
<evidence type="ECO:0000256" key="3">
    <source>
        <dbReference type="ARBA" id="ARBA00022729"/>
    </source>
</evidence>